<name>A0A8J3Z470_9ACTN</name>
<dbReference type="SUPFAM" id="SSF159501">
    <property type="entry name" value="EreA/ChaN-like"/>
    <property type="match status" value="1"/>
</dbReference>
<dbReference type="CDD" id="cd14728">
    <property type="entry name" value="Ere-like"/>
    <property type="match status" value="1"/>
</dbReference>
<dbReference type="InterPro" id="IPR052036">
    <property type="entry name" value="Hydrolase/PRTase-associated"/>
</dbReference>
<sequence>MSTAADLDRFLDQRPVDLLAFGEPTHGEPAFVRARDELFKRLVARGFRSIAVEFDRVAGLAVDDYVHGRGGEAPTGREKNLAEWMRGYNESRPEGERLSFHGFDAPLEMMSAASPGPYLRVLRDHLPEHRRPAGTEDLDRLVGDDTRWSDPRAQLDAARSVGRTADAVALRTLADDLLTALYVHAPDAHAADWHRARVNGIAALGLLRYHAAAADPAPRYHAAAADPAPGAAADPAPGAVGSAPGAARTSRMLAVRDALMARNILDLRSQETGRILVAAHNRHLQRNPSRWHLAGMDLEWPSAGAIVSAVLKDRYAVIVGSLGSSAALGLGPPADGSFEGALCSRAGHGPLFTQAPQGTTRTDVTPEQQYFPLDAEIQADAIWHVDLFPPAAAALADRIQELPGVESQQSGPELGVPDIAWDDWFFFNGKPGKHPFATIVSHDIPGFDDRSELDRSGVYRLNLDLGRDEFRRLFGYGPEEFKARRDAIDFARFDEFVPHPVYGTQSWASIVNPGPRSAEHVDRLLKHAHTRNHGHSRKGA</sequence>
<dbReference type="GO" id="GO:0046677">
    <property type="term" value="P:response to antibiotic"/>
    <property type="evidence" value="ECO:0007669"/>
    <property type="project" value="InterPro"/>
</dbReference>
<evidence type="ECO:0000313" key="4">
    <source>
        <dbReference type="Proteomes" id="UP000612585"/>
    </source>
</evidence>
<evidence type="ECO:0000256" key="1">
    <source>
        <dbReference type="SAM" id="MobiDB-lite"/>
    </source>
</evidence>
<feature type="domain" description="DUF6194" evidence="2">
    <location>
        <begin position="394"/>
        <end position="535"/>
    </location>
</feature>
<dbReference type="InterPro" id="IPR045676">
    <property type="entry name" value="DUF6194"/>
</dbReference>
<dbReference type="EMBL" id="BOPG01000023">
    <property type="protein sequence ID" value="GIJ55983.1"/>
    <property type="molecule type" value="Genomic_DNA"/>
</dbReference>
<dbReference type="Gene3D" id="3.30.1870.10">
    <property type="entry name" value="EreA-like, domain 2"/>
    <property type="match status" value="1"/>
</dbReference>
<dbReference type="PANTHER" id="PTHR31299">
    <property type="entry name" value="ESTERASE, PUTATIVE (AFU_ORTHOLOGUE AFUA_1G05850)-RELATED"/>
    <property type="match status" value="1"/>
</dbReference>
<comment type="caution">
    <text evidence="3">The sequence shown here is derived from an EMBL/GenBank/DDBJ whole genome shotgun (WGS) entry which is preliminary data.</text>
</comment>
<keyword evidence="4" id="KW-1185">Reference proteome</keyword>
<dbReference type="Proteomes" id="UP000612585">
    <property type="component" value="Unassembled WGS sequence"/>
</dbReference>
<protein>
    <recommendedName>
        <fullName evidence="2">DUF6194 domain-containing protein</fullName>
    </recommendedName>
</protein>
<accession>A0A8J3Z470</accession>
<dbReference type="Pfam" id="PF05139">
    <property type="entry name" value="Erythro_esteras"/>
    <property type="match status" value="2"/>
</dbReference>
<evidence type="ECO:0000259" key="2">
    <source>
        <dbReference type="Pfam" id="PF19694"/>
    </source>
</evidence>
<dbReference type="PANTHER" id="PTHR31299:SF0">
    <property type="entry name" value="ESTERASE, PUTATIVE (AFU_ORTHOLOGUE AFUA_1G05850)-RELATED"/>
    <property type="match status" value="1"/>
</dbReference>
<reference evidence="3" key="1">
    <citation type="submission" date="2021-01" db="EMBL/GenBank/DDBJ databases">
        <title>Whole genome shotgun sequence of Virgisporangium aurantiacum NBRC 16421.</title>
        <authorList>
            <person name="Komaki H."/>
            <person name="Tamura T."/>
        </authorList>
    </citation>
    <scope>NUCLEOTIDE SEQUENCE</scope>
    <source>
        <strain evidence="3">NBRC 16421</strain>
    </source>
</reference>
<dbReference type="AlphaFoldDB" id="A0A8J3Z470"/>
<feature type="region of interest" description="Disordered" evidence="1">
    <location>
        <begin position="224"/>
        <end position="244"/>
    </location>
</feature>
<dbReference type="RefSeq" id="WP_203993577.1">
    <property type="nucleotide sequence ID" value="NZ_BOPG01000023.1"/>
</dbReference>
<dbReference type="Pfam" id="PF19694">
    <property type="entry name" value="DUF6194"/>
    <property type="match status" value="1"/>
</dbReference>
<dbReference type="InterPro" id="IPR007815">
    <property type="entry name" value="Emycin_Estase"/>
</dbReference>
<evidence type="ECO:0000313" key="3">
    <source>
        <dbReference type="EMBL" id="GIJ55983.1"/>
    </source>
</evidence>
<gene>
    <name evidence="3" type="ORF">Vau01_034990</name>
</gene>
<organism evidence="3 4">
    <name type="scientific">Virgisporangium aurantiacum</name>
    <dbReference type="NCBI Taxonomy" id="175570"/>
    <lineage>
        <taxon>Bacteria</taxon>
        <taxon>Bacillati</taxon>
        <taxon>Actinomycetota</taxon>
        <taxon>Actinomycetes</taxon>
        <taxon>Micromonosporales</taxon>
        <taxon>Micromonosporaceae</taxon>
        <taxon>Virgisporangium</taxon>
    </lineage>
</organism>
<proteinExistence type="predicted"/>